<dbReference type="InterPro" id="IPR015424">
    <property type="entry name" value="PyrdxlP-dep_Trfase"/>
</dbReference>
<dbReference type="NCBIfam" id="TIGR04422">
    <property type="entry name" value="PLP_IMCC1989"/>
    <property type="match status" value="1"/>
</dbReference>
<gene>
    <name evidence="1" type="ORF">LEP1GSC105_4438</name>
</gene>
<evidence type="ECO:0000313" key="1">
    <source>
        <dbReference type="EMBL" id="EKR56486.1"/>
    </source>
</evidence>
<dbReference type="RefSeq" id="WP_000797485.1">
    <property type="nucleotide sequence ID" value="NZ_AHNR02000014.1"/>
</dbReference>
<accession>A0A0E2D9D6</accession>
<dbReference type="AlphaFoldDB" id="A0A0E2D9D6"/>
<proteinExistence type="predicted"/>
<name>A0A0E2D9D6_LEPIR</name>
<dbReference type="SUPFAM" id="SSF53383">
    <property type="entry name" value="PLP-dependent transferases"/>
    <property type="match status" value="1"/>
</dbReference>
<protein>
    <recommendedName>
        <fullName evidence="3">PLP-dependent aminotransferase</fullName>
    </recommendedName>
</protein>
<reference evidence="1 2" key="1">
    <citation type="submission" date="2012-10" db="EMBL/GenBank/DDBJ databases">
        <authorList>
            <person name="Harkins D.M."/>
            <person name="Durkin A.S."/>
            <person name="Brinkac L.M."/>
            <person name="Haft D.H."/>
            <person name="Selengut J.D."/>
            <person name="Sanka R."/>
            <person name="DePew J."/>
            <person name="Purushe J."/>
            <person name="Chanthongthip A."/>
            <person name="Lattana O."/>
            <person name="Phetsouvanh R."/>
            <person name="Newton P.N."/>
            <person name="Vinetz J.M."/>
            <person name="Sutton G.G."/>
            <person name="Nierman W.C."/>
            <person name="Fouts D.E."/>
        </authorList>
    </citation>
    <scope>NUCLEOTIDE SEQUENCE [LARGE SCALE GENOMIC DNA]</scope>
    <source>
        <strain evidence="1 2">UI 12758</strain>
    </source>
</reference>
<dbReference type="Proteomes" id="UP000001340">
    <property type="component" value="Unassembled WGS sequence"/>
</dbReference>
<sequence length="319" mass="36565">MKNRSFFLWPDYNPIQSLSRIIYSKKISSIEDTLETLFPSGYPVLCSSGRAAIGLALEFLDLKRNDFLGVFPFASHCVLDAVSRYTTPLTGRSSKNTKNRIVYHQWGYVQEYNLPANTIEDCVDTLCVPGAKLFPAGGIFEIWSLPKILGTSSGGVLWCRDKDVANQIRAIRDSRKYSGIIQWYLKLFSYKFPSLLSYWTGVEASNGKLSFLQTGEIHYSLNNWQKFIDDKLNRVEIASRLFPSWLKQTPDRIPSIIPVELTISSEKFVNWGLSSGMRTFEKYIKKKSKLIQVFPLPLHSQIPLKRFKKIVLELENIKK</sequence>
<comment type="caution">
    <text evidence="1">The sequence shown here is derived from an EMBL/GenBank/DDBJ whole genome shotgun (WGS) entry which is preliminary data.</text>
</comment>
<evidence type="ECO:0008006" key="3">
    <source>
        <dbReference type="Google" id="ProtNLM"/>
    </source>
</evidence>
<dbReference type="EMBL" id="AHNR02000014">
    <property type="protein sequence ID" value="EKR56486.1"/>
    <property type="molecule type" value="Genomic_DNA"/>
</dbReference>
<dbReference type="InterPro" id="IPR030954">
    <property type="entry name" value="PLP_IMCC1989"/>
</dbReference>
<organism evidence="1 2">
    <name type="scientific">Leptospira interrogans str. UI 12758</name>
    <dbReference type="NCBI Taxonomy" id="1049938"/>
    <lineage>
        <taxon>Bacteria</taxon>
        <taxon>Pseudomonadati</taxon>
        <taxon>Spirochaetota</taxon>
        <taxon>Spirochaetia</taxon>
        <taxon>Leptospirales</taxon>
        <taxon>Leptospiraceae</taxon>
        <taxon>Leptospira</taxon>
    </lineage>
</organism>
<evidence type="ECO:0000313" key="2">
    <source>
        <dbReference type="Proteomes" id="UP000001340"/>
    </source>
</evidence>